<dbReference type="InterPro" id="IPR050490">
    <property type="entry name" value="Bact_solute-bd_prot1"/>
</dbReference>
<name>A0ABZ1C046_9FIRM</name>
<evidence type="ECO:0000313" key="7">
    <source>
        <dbReference type="EMBL" id="WRP18151.1"/>
    </source>
</evidence>
<dbReference type="Pfam" id="PF01547">
    <property type="entry name" value="SBP_bac_1"/>
    <property type="match status" value="1"/>
</dbReference>
<keyword evidence="3" id="KW-0472">Membrane</keyword>
<dbReference type="RefSeq" id="WP_324717422.1">
    <property type="nucleotide sequence ID" value="NZ_CP141615.1"/>
</dbReference>
<keyword evidence="5" id="KW-0449">Lipoprotein</keyword>
<protein>
    <submittedName>
        <fullName evidence="7">Sugar ABC transporter substrate-binding protein</fullName>
    </submittedName>
</protein>
<dbReference type="PANTHER" id="PTHR43649:SF33">
    <property type="entry name" value="POLYGALACTURONAN_RHAMNOGALACTURONAN-BINDING PROTEIN YTCQ"/>
    <property type="match status" value="1"/>
</dbReference>
<evidence type="ECO:0000256" key="5">
    <source>
        <dbReference type="ARBA" id="ARBA00023288"/>
    </source>
</evidence>
<organism evidence="7 8">
    <name type="scientific">Carboxydichorda subterranea</name>
    <dbReference type="NCBI Taxonomy" id="3109565"/>
    <lineage>
        <taxon>Bacteria</taxon>
        <taxon>Bacillati</taxon>
        <taxon>Bacillota</taxon>
        <taxon>Limnochordia</taxon>
        <taxon>Limnochordales</taxon>
        <taxon>Geochordaceae</taxon>
        <taxon>Carboxydichorda</taxon>
    </lineage>
</organism>
<feature type="chain" id="PRO_5046331215" evidence="6">
    <location>
        <begin position="30"/>
        <end position="440"/>
    </location>
</feature>
<keyword evidence="2 6" id="KW-0732">Signal</keyword>
<dbReference type="CDD" id="cd13585">
    <property type="entry name" value="PBP2_TMBP_like"/>
    <property type="match status" value="1"/>
</dbReference>
<dbReference type="Gene3D" id="3.40.190.10">
    <property type="entry name" value="Periplasmic binding protein-like II"/>
    <property type="match status" value="3"/>
</dbReference>
<dbReference type="PANTHER" id="PTHR43649">
    <property type="entry name" value="ARABINOSE-BINDING PROTEIN-RELATED"/>
    <property type="match status" value="1"/>
</dbReference>
<evidence type="ECO:0000256" key="6">
    <source>
        <dbReference type="SAM" id="SignalP"/>
    </source>
</evidence>
<evidence type="ECO:0000256" key="3">
    <source>
        <dbReference type="ARBA" id="ARBA00023136"/>
    </source>
</evidence>
<feature type="signal peptide" evidence="6">
    <location>
        <begin position="1"/>
        <end position="29"/>
    </location>
</feature>
<dbReference type="EMBL" id="CP141615">
    <property type="protein sequence ID" value="WRP18151.1"/>
    <property type="molecule type" value="Genomic_DNA"/>
</dbReference>
<dbReference type="SUPFAM" id="SSF53850">
    <property type="entry name" value="Periplasmic binding protein-like II"/>
    <property type="match status" value="1"/>
</dbReference>
<evidence type="ECO:0000256" key="2">
    <source>
        <dbReference type="ARBA" id="ARBA00022729"/>
    </source>
</evidence>
<keyword evidence="8" id="KW-1185">Reference proteome</keyword>
<keyword evidence="4" id="KW-0564">Palmitate</keyword>
<accession>A0ABZ1C046</accession>
<evidence type="ECO:0000313" key="8">
    <source>
        <dbReference type="Proteomes" id="UP001332192"/>
    </source>
</evidence>
<sequence>MRSNRLHMFWFVAMIVTATALVAAPTSRAASSEPTYPEVKGEHTIVFWSWVPGIDKVVSLFEKEFPNIHVKYQNVGVGPDHYNKLLTAISAGSGAPDVAQVEFQFLPQFIDTGGLLDLSKHGADRYARYFVPWTWEQVKRGDGVFAIPQDTGPVAFLYRKDLFDAAGIGSFPVTWEDYLVAARKLHSYKQGVYIANFDATDRNRFMTYAWAAGAQWFGVSGDQWTVSIDDSATRRVLNYWYDMIRNGLVSTVSGQVEWWNAINTGKIASDIAAAWSPLLFMQGSEQTSGKWRVARIPQWKPGEFATANWGGSTSVVTTQTKSPQAALLFAAWINTNLGAIRQNWIGGGLWPAASAGLRLPELHQPQKYFGGQDIGAFFEEASQHVLPWTFSPWETAVSNAFQVQMSGLIAGKQTPDAALANMQKAVVDEANFQGYQVRSR</sequence>
<evidence type="ECO:0000256" key="4">
    <source>
        <dbReference type="ARBA" id="ARBA00023139"/>
    </source>
</evidence>
<dbReference type="InterPro" id="IPR006059">
    <property type="entry name" value="SBP"/>
</dbReference>
<reference evidence="7 8" key="1">
    <citation type="journal article" date="2024" name="Front. Microbiol.">
        <title>Novel thermophilic genera Geochorda gen. nov. and Carboxydochorda gen. nov. from the deep terrestrial subsurface reveal the ecophysiological diversity in the class Limnochordia.</title>
        <authorList>
            <person name="Karnachuk O.V."/>
            <person name="Lukina A.P."/>
            <person name="Avakyan M.R."/>
            <person name="Kadnikov V.V."/>
            <person name="Begmatov S."/>
            <person name="Beletsky A.V."/>
            <person name="Vlasova K.G."/>
            <person name="Novikov A.A."/>
            <person name="Shcherbakova V.A."/>
            <person name="Mardanov A.V."/>
            <person name="Ravin N.V."/>
        </authorList>
    </citation>
    <scope>NUCLEOTIDE SEQUENCE [LARGE SCALE GENOMIC DNA]</scope>
    <source>
        <strain evidence="7 8">L945</strain>
    </source>
</reference>
<dbReference type="Proteomes" id="UP001332192">
    <property type="component" value="Chromosome"/>
</dbReference>
<proteinExistence type="predicted"/>
<keyword evidence="1" id="KW-1003">Cell membrane</keyword>
<evidence type="ECO:0000256" key="1">
    <source>
        <dbReference type="ARBA" id="ARBA00022475"/>
    </source>
</evidence>
<gene>
    <name evidence="7" type="ORF">U7230_03860</name>
</gene>